<dbReference type="EMBL" id="SLXU01000016">
    <property type="protein sequence ID" value="TCP59767.1"/>
    <property type="molecule type" value="Genomic_DNA"/>
</dbReference>
<keyword evidence="2" id="KW-1185">Reference proteome</keyword>
<proteinExistence type="predicted"/>
<accession>A0A4R2RCR9</accession>
<evidence type="ECO:0000313" key="2">
    <source>
        <dbReference type="Proteomes" id="UP000295050"/>
    </source>
</evidence>
<reference evidence="1 2" key="1">
    <citation type="submission" date="2019-03" db="EMBL/GenBank/DDBJ databases">
        <title>Genomic Encyclopedia of Type Strains, Phase IV (KMG-IV): sequencing the most valuable type-strain genomes for metagenomic binning, comparative biology and taxonomic classification.</title>
        <authorList>
            <person name="Goeker M."/>
        </authorList>
    </citation>
    <scope>NUCLEOTIDE SEQUENCE [LARGE SCALE GENOMIC DNA]</scope>
    <source>
        <strain evidence="1 2">DSM 24766</strain>
    </source>
</reference>
<organism evidence="1 2">
    <name type="scientific">Rhodovulum bhavnagarense</name>
    <dbReference type="NCBI Taxonomy" id="992286"/>
    <lineage>
        <taxon>Bacteria</taxon>
        <taxon>Pseudomonadati</taxon>
        <taxon>Pseudomonadota</taxon>
        <taxon>Alphaproteobacteria</taxon>
        <taxon>Rhodobacterales</taxon>
        <taxon>Paracoccaceae</taxon>
        <taxon>Rhodovulum</taxon>
    </lineage>
</organism>
<sequence length="122" mass="13434">MADSNDDHAAKLVEALLPAVTKAVEDSIAKRIEDMDKQVSERLDGIASKNDQLLTRLHREREGKTSLEEQLATLTAQLSGDTRPKEVVLSKIDARDPRKYQAAKKQAAELGVGLRIDREATA</sequence>
<dbReference type="RefSeq" id="WP_132952643.1">
    <property type="nucleotide sequence ID" value="NZ_SLXU01000016.1"/>
</dbReference>
<evidence type="ECO:0000313" key="1">
    <source>
        <dbReference type="EMBL" id="TCP59767.1"/>
    </source>
</evidence>
<protein>
    <submittedName>
        <fullName evidence="1">Uncharacterized protein</fullName>
    </submittedName>
</protein>
<gene>
    <name evidence="1" type="ORF">EV663_11663</name>
</gene>
<dbReference type="AlphaFoldDB" id="A0A4R2RCR9"/>
<dbReference type="Proteomes" id="UP000295050">
    <property type="component" value="Unassembled WGS sequence"/>
</dbReference>
<name>A0A4R2RCR9_9RHOB</name>
<comment type="caution">
    <text evidence="1">The sequence shown here is derived from an EMBL/GenBank/DDBJ whole genome shotgun (WGS) entry which is preliminary data.</text>
</comment>